<organism evidence="2 3">
    <name type="scientific">Sphingobacterium thermophilum</name>
    <dbReference type="NCBI Taxonomy" id="768534"/>
    <lineage>
        <taxon>Bacteria</taxon>
        <taxon>Pseudomonadati</taxon>
        <taxon>Bacteroidota</taxon>
        <taxon>Sphingobacteriia</taxon>
        <taxon>Sphingobacteriales</taxon>
        <taxon>Sphingobacteriaceae</taxon>
        <taxon>Sphingobacterium</taxon>
    </lineage>
</organism>
<evidence type="ECO:0000313" key="2">
    <source>
        <dbReference type="EMBL" id="GAA4516413.1"/>
    </source>
</evidence>
<protein>
    <recommendedName>
        <fullName evidence="1">Glycosyltransferase 2-like domain-containing protein</fullName>
    </recommendedName>
</protein>
<dbReference type="InterPro" id="IPR050834">
    <property type="entry name" value="Glycosyltransf_2"/>
</dbReference>
<dbReference type="InterPro" id="IPR001173">
    <property type="entry name" value="Glyco_trans_2-like"/>
</dbReference>
<dbReference type="Proteomes" id="UP001500394">
    <property type="component" value="Unassembled WGS sequence"/>
</dbReference>
<proteinExistence type="predicted"/>
<sequence>MKTTNRTEGISVIICSYNGEKKIKATLSAILEQKIPSFLSWEVIFIDNNSSDNTLSNVKNYSSLFESKKIPLSFYSEPKKGKFHALNRGISHANYQYFIVVDDDNWLYPNYVAKAFELIHNKPYIGAIGSYSEPVFEHTPEKLPKWFKNNQGCYAIGSQGKDGDVTERKHLWGAGMVSQTELYEKMYAEHPSLLFDNGIEDIYIAEDTEYCLRLILKGYQLYYSSDLKLKHYVPQERLSYDYWEKLNSNIRNSYKIIDYYNALWKLKNPKYKSKIRRLRLKLASKYRYLVTSDPTKKQRHGIILELLSSSRERSRLLQRLNRFMSDRTLQNPYTTS</sequence>
<feature type="domain" description="Glycosyltransferase 2-like" evidence="1">
    <location>
        <begin position="11"/>
        <end position="137"/>
    </location>
</feature>
<dbReference type="SUPFAM" id="SSF53448">
    <property type="entry name" value="Nucleotide-diphospho-sugar transferases"/>
    <property type="match status" value="1"/>
</dbReference>
<reference evidence="3" key="1">
    <citation type="journal article" date="2019" name="Int. J. Syst. Evol. Microbiol.">
        <title>The Global Catalogue of Microorganisms (GCM) 10K type strain sequencing project: providing services to taxonomists for standard genome sequencing and annotation.</title>
        <authorList>
            <consortium name="The Broad Institute Genomics Platform"/>
            <consortium name="The Broad Institute Genome Sequencing Center for Infectious Disease"/>
            <person name="Wu L."/>
            <person name="Ma J."/>
        </authorList>
    </citation>
    <scope>NUCLEOTIDE SEQUENCE [LARGE SCALE GENOMIC DNA]</scope>
    <source>
        <strain evidence="3">JCM 17858</strain>
    </source>
</reference>
<dbReference type="CDD" id="cd00761">
    <property type="entry name" value="Glyco_tranf_GTA_type"/>
    <property type="match status" value="1"/>
</dbReference>
<dbReference type="Gene3D" id="3.90.550.10">
    <property type="entry name" value="Spore Coat Polysaccharide Biosynthesis Protein SpsA, Chain A"/>
    <property type="match status" value="1"/>
</dbReference>
<dbReference type="RefSeq" id="WP_345067067.1">
    <property type="nucleotide sequence ID" value="NZ_BAABGR010000015.1"/>
</dbReference>
<dbReference type="Pfam" id="PF00535">
    <property type="entry name" value="Glycos_transf_2"/>
    <property type="match status" value="1"/>
</dbReference>
<dbReference type="PANTHER" id="PTHR43685">
    <property type="entry name" value="GLYCOSYLTRANSFERASE"/>
    <property type="match status" value="1"/>
</dbReference>
<name>A0ABP8R3B5_9SPHI</name>
<evidence type="ECO:0000313" key="3">
    <source>
        <dbReference type="Proteomes" id="UP001500394"/>
    </source>
</evidence>
<keyword evidence="3" id="KW-1185">Reference proteome</keyword>
<gene>
    <name evidence="2" type="ORF">GCM10023173_15690</name>
</gene>
<evidence type="ECO:0000259" key="1">
    <source>
        <dbReference type="Pfam" id="PF00535"/>
    </source>
</evidence>
<accession>A0ABP8R3B5</accession>
<dbReference type="PANTHER" id="PTHR43685:SF2">
    <property type="entry name" value="GLYCOSYLTRANSFERASE 2-LIKE DOMAIN-CONTAINING PROTEIN"/>
    <property type="match status" value="1"/>
</dbReference>
<dbReference type="EMBL" id="BAABGR010000015">
    <property type="protein sequence ID" value="GAA4516413.1"/>
    <property type="molecule type" value="Genomic_DNA"/>
</dbReference>
<dbReference type="InterPro" id="IPR029044">
    <property type="entry name" value="Nucleotide-diphossugar_trans"/>
</dbReference>
<comment type="caution">
    <text evidence="2">The sequence shown here is derived from an EMBL/GenBank/DDBJ whole genome shotgun (WGS) entry which is preliminary data.</text>
</comment>